<evidence type="ECO:0000313" key="3">
    <source>
        <dbReference type="Proteomes" id="UP001597045"/>
    </source>
</evidence>
<evidence type="ECO:0000313" key="2">
    <source>
        <dbReference type="EMBL" id="MFD1045599.1"/>
    </source>
</evidence>
<organism evidence="2 3">
    <name type="scientific">Kibdelosporangium lantanae</name>
    <dbReference type="NCBI Taxonomy" id="1497396"/>
    <lineage>
        <taxon>Bacteria</taxon>
        <taxon>Bacillati</taxon>
        <taxon>Actinomycetota</taxon>
        <taxon>Actinomycetes</taxon>
        <taxon>Pseudonocardiales</taxon>
        <taxon>Pseudonocardiaceae</taxon>
        <taxon>Kibdelosporangium</taxon>
    </lineage>
</organism>
<feature type="compositionally biased region" description="Basic and acidic residues" evidence="1">
    <location>
        <begin position="305"/>
        <end position="322"/>
    </location>
</feature>
<accession>A0ABW3M7J8</accession>
<name>A0ABW3M7J8_9PSEU</name>
<keyword evidence="3" id="KW-1185">Reference proteome</keyword>
<dbReference type="EMBL" id="JBHTIS010000350">
    <property type="protein sequence ID" value="MFD1045599.1"/>
    <property type="molecule type" value="Genomic_DNA"/>
</dbReference>
<proteinExistence type="predicted"/>
<feature type="region of interest" description="Disordered" evidence="1">
    <location>
        <begin position="296"/>
        <end position="322"/>
    </location>
</feature>
<gene>
    <name evidence="2" type="ORF">ACFQ1S_08435</name>
</gene>
<sequence>MVALEAVLEKALTKTLSHLGKRLWSQRLSPAARREKAATDVIRQLQAHDFTGQLRLTRVLPELSTGISLARLKASLGGPVFEGLLHELVAARVMGMPAHTITRVRENMQIALRLEFPEADADQVMDLGRNVFDELDRVVKDLVGKVDGAKGLAELREGAAVTLMSATTDSIKRHNTHLKLPKTLAEAGEALEWEAAYRIQARAAHGYIAPPDFERKRKVPIKSLFVSPVVTAQADPDSHRMTDVWALREATDRTVLLGDPGGGKSTTSNLLAWQLPGPHRSLARLPLPVCSPIERGRRSVPLRSSHGDLRRSGRADRHVQTP</sequence>
<comment type="caution">
    <text evidence="2">The sequence shown here is derived from an EMBL/GenBank/DDBJ whole genome shotgun (WGS) entry which is preliminary data.</text>
</comment>
<dbReference type="Proteomes" id="UP001597045">
    <property type="component" value="Unassembled WGS sequence"/>
</dbReference>
<evidence type="ECO:0000256" key="1">
    <source>
        <dbReference type="SAM" id="MobiDB-lite"/>
    </source>
</evidence>
<reference evidence="3" key="1">
    <citation type="journal article" date="2019" name="Int. J. Syst. Evol. Microbiol.">
        <title>The Global Catalogue of Microorganisms (GCM) 10K type strain sequencing project: providing services to taxonomists for standard genome sequencing and annotation.</title>
        <authorList>
            <consortium name="The Broad Institute Genomics Platform"/>
            <consortium name="The Broad Institute Genome Sequencing Center for Infectious Disease"/>
            <person name="Wu L."/>
            <person name="Ma J."/>
        </authorList>
    </citation>
    <scope>NUCLEOTIDE SEQUENCE [LARGE SCALE GENOMIC DNA]</scope>
    <source>
        <strain evidence="3">JCM 31486</strain>
    </source>
</reference>
<protein>
    <submittedName>
        <fullName evidence="2">Uncharacterized protein</fullName>
    </submittedName>
</protein>